<reference evidence="3" key="1">
    <citation type="submission" date="2020-10" db="EMBL/GenBank/DDBJ databases">
        <title>Ca. Dormibacterota MAGs.</title>
        <authorList>
            <person name="Montgomery K."/>
        </authorList>
    </citation>
    <scope>NUCLEOTIDE SEQUENCE [LARGE SCALE GENOMIC DNA]</scope>
    <source>
        <strain evidence="3">SC8812_S17_10</strain>
    </source>
</reference>
<gene>
    <name evidence="3" type="ORF">JF922_11370</name>
</gene>
<evidence type="ECO:0000313" key="3">
    <source>
        <dbReference type="EMBL" id="MBJ7598668.1"/>
    </source>
</evidence>
<accession>A0A934N957</accession>
<dbReference type="EMBL" id="JAEKNR010000120">
    <property type="protein sequence ID" value="MBJ7598668.1"/>
    <property type="molecule type" value="Genomic_DNA"/>
</dbReference>
<keyword evidence="2" id="KW-0732">Signal</keyword>
<feature type="signal peptide" evidence="2">
    <location>
        <begin position="1"/>
        <end position="28"/>
    </location>
</feature>
<dbReference type="AlphaFoldDB" id="A0A934N957"/>
<evidence type="ECO:0000256" key="2">
    <source>
        <dbReference type="SAM" id="SignalP"/>
    </source>
</evidence>
<name>A0A934N957_9BACT</name>
<proteinExistence type="predicted"/>
<keyword evidence="4" id="KW-1185">Reference proteome</keyword>
<evidence type="ECO:0000313" key="4">
    <source>
        <dbReference type="Proteomes" id="UP000612893"/>
    </source>
</evidence>
<dbReference type="Proteomes" id="UP000612893">
    <property type="component" value="Unassembled WGS sequence"/>
</dbReference>
<feature type="region of interest" description="Disordered" evidence="1">
    <location>
        <begin position="189"/>
        <end position="235"/>
    </location>
</feature>
<protein>
    <submittedName>
        <fullName evidence="3">Uncharacterized protein</fullName>
    </submittedName>
</protein>
<comment type="caution">
    <text evidence="3">The sequence shown here is derived from an EMBL/GenBank/DDBJ whole genome shotgun (WGS) entry which is preliminary data.</text>
</comment>
<dbReference type="RefSeq" id="WP_338201868.1">
    <property type="nucleotide sequence ID" value="NZ_JAEKNR010000120.1"/>
</dbReference>
<organism evidence="3 4">
    <name type="scientific">Candidatus Nephthysia bennettiae</name>
    <dbReference type="NCBI Taxonomy" id="3127016"/>
    <lineage>
        <taxon>Bacteria</taxon>
        <taxon>Bacillati</taxon>
        <taxon>Candidatus Dormiibacterota</taxon>
        <taxon>Candidatus Dormibacteria</taxon>
        <taxon>Candidatus Dormibacterales</taxon>
        <taxon>Candidatus Dormibacteraceae</taxon>
        <taxon>Candidatus Nephthysia</taxon>
    </lineage>
</organism>
<feature type="chain" id="PRO_5044864516" evidence="2">
    <location>
        <begin position="29"/>
        <end position="235"/>
    </location>
</feature>
<sequence length="235" mass="23973">MFPRTPKFYLGIVGALLAAGSVVTVTSAASGLGAAPAASASPKPSASPSAAQAKRQAYCTGFVNHLASDLGKKPDQVNKAISDALSQTLADAVKAGDLTQQQADAIKARKNGSNVCSSALAGIGHGARAKARIGMAEYAKALGISQQELKQDLAGGKTLKDVAASKGMDETTFRNNLVNAARSDLDPRVASGKLTQQQEDTILNKIKTGPLPLWDRPAKRAGAAPTASPSPSATP</sequence>
<feature type="compositionally biased region" description="Low complexity" evidence="1">
    <location>
        <begin position="223"/>
        <end position="235"/>
    </location>
</feature>
<evidence type="ECO:0000256" key="1">
    <source>
        <dbReference type="SAM" id="MobiDB-lite"/>
    </source>
</evidence>